<dbReference type="EC" id="3.1.4.52" evidence="1"/>
<reference evidence="10 11" key="1">
    <citation type="journal article" date="2016" name="Antonie Van Leeuwenhoek">
        <title>Denitratimonas tolerans gen. nov., sp. nov., a denitrifying bacterium isolated from a bioreactor for tannery wastewater treatment.</title>
        <authorList>
            <person name="Han S.I."/>
            <person name="Kim J.O."/>
            <person name="Lee Y.R."/>
            <person name="Ekpeghere K.I."/>
            <person name="Koh S.C."/>
            <person name="Whang K.S."/>
        </authorList>
    </citation>
    <scope>NUCLEOTIDE SEQUENCE [LARGE SCALE GENOMIC DNA]</scope>
    <source>
        <strain evidence="10 11">KACC 17565</strain>
    </source>
</reference>
<dbReference type="Pfam" id="PF13426">
    <property type="entry name" value="PAS_9"/>
    <property type="match status" value="1"/>
</dbReference>
<dbReference type="InterPro" id="IPR035965">
    <property type="entry name" value="PAS-like_dom_sf"/>
</dbReference>
<dbReference type="InterPro" id="IPR013656">
    <property type="entry name" value="PAS_4"/>
</dbReference>
<dbReference type="GO" id="GO:0016301">
    <property type="term" value="F:kinase activity"/>
    <property type="evidence" value="ECO:0007669"/>
    <property type="project" value="UniProtKB-KW"/>
</dbReference>
<organism evidence="10 11">
    <name type="scientific">Denitratimonas tolerans</name>
    <dbReference type="NCBI Taxonomy" id="1338420"/>
    <lineage>
        <taxon>Bacteria</taxon>
        <taxon>Pseudomonadati</taxon>
        <taxon>Pseudomonadota</taxon>
        <taxon>Gammaproteobacteria</taxon>
        <taxon>Lysobacterales</taxon>
        <taxon>Lysobacteraceae</taxon>
        <taxon>Denitratimonas</taxon>
    </lineage>
</organism>
<dbReference type="Pfam" id="PF00563">
    <property type="entry name" value="EAL"/>
    <property type="match status" value="1"/>
</dbReference>
<dbReference type="Pfam" id="PF08448">
    <property type="entry name" value="PAS_4"/>
    <property type="match status" value="2"/>
</dbReference>
<dbReference type="CDD" id="cd00130">
    <property type="entry name" value="PAS"/>
    <property type="match status" value="3"/>
</dbReference>
<dbReference type="NCBIfam" id="TIGR00229">
    <property type="entry name" value="sensory_box"/>
    <property type="match status" value="3"/>
</dbReference>
<dbReference type="Pfam" id="PF00072">
    <property type="entry name" value="Response_reg"/>
    <property type="match status" value="1"/>
</dbReference>
<dbReference type="NCBIfam" id="TIGR00254">
    <property type="entry name" value="GGDEF"/>
    <property type="match status" value="1"/>
</dbReference>
<protein>
    <recommendedName>
        <fullName evidence="1">cyclic-guanylate-specific phosphodiesterase</fullName>
        <ecNumber evidence="1">3.1.4.52</ecNumber>
    </recommendedName>
</protein>
<dbReference type="CDD" id="cd01949">
    <property type="entry name" value="GGDEF"/>
    <property type="match status" value="1"/>
</dbReference>
<evidence type="ECO:0000259" key="7">
    <source>
        <dbReference type="PROSITE" id="PS50112"/>
    </source>
</evidence>
<evidence type="ECO:0000259" key="8">
    <source>
        <dbReference type="PROSITE" id="PS50883"/>
    </source>
</evidence>
<keyword evidence="11" id="KW-1185">Reference proteome</keyword>
<dbReference type="SUPFAM" id="SSF52172">
    <property type="entry name" value="CheY-like"/>
    <property type="match status" value="1"/>
</dbReference>
<dbReference type="SMART" id="SM00052">
    <property type="entry name" value="EAL"/>
    <property type="match status" value="1"/>
</dbReference>
<feature type="domain" description="GGDEF" evidence="9">
    <location>
        <begin position="930"/>
        <end position="1067"/>
    </location>
</feature>
<sequence length="1464" mass="158903">MEHSRSAGPGAASSHWLHKLAVAAGGVDAVTLAAHVCELPIALLSLGSDDLQTPCVAVGLDAAQMGALAPACLSVATGAADGTVLDPVTDSGPAAVTIAADTPRLAFLAGVPLLAEDGAVLGSLCVLAREPVTWDERRNASLHLIASQLARRIPDGASPGMPEGDVMASPWEDCGELPAVSDCELDAIIRSDEAGRVIGWNPGAERILGYCAGEMLGQPINRIVPEDAQEEHAHMLRVCREEGRVAPLETSRLHKRGDRVRVLVGCTPIRDDDGRSAGVTERMRDIAALLAREKEAVRISRLYAALTRIVRVVASEPPRDKLFQAACESLVDDAGFSTAWIGWHEPATQRILPVAFAGDAWAQLARVAVFADERAEGRGVIGTAFRTGSHCVSNDMQNDPGLAPWQDAIRNSALRAAAAIPIRDGGMIAGTLNVYSRERGYFREQEISLLERFANGVGFGLEILARSQAMRQTQQQVEHAQRLADAMIESMPGILYLYDKDGRLLRWNQNLERLTGLGPEQIRGMSPADFVAESDQDRLKAAIARVFANGDAAIVAGVQLRGGRIRQHILTGRRVQLDGVDCLVGVGVDISERIEAEEQRRQSQERYSLLFENAPAGVLIADADGICVDINPVACRIFGRERSASVGKHLSELAGGENFPPAPAGLARFADGGRVQEEWRLPHGPDKDVSVRIILAGMPDGTILLLMNDVTERKLQEHRLARLDRLRRMIGAIHSAMLRRKDRASLLREACRIAVRDGDFALAWVEEIDSSTGMLRRLVGSTACSSAEFSSDGLTFDPGRYKDTLGIRALRSARSVVANTLADSDIAPPGFGNCIESPERPSGAAFPLLAAGKVDCALVLMAPESGFFDEAEIELLEWVARDLSYALEHIETASRLRHLIHFDPLTGLMNAQSFRQSLEALASEVRSRDGQLGVIVLDLEEFAQVNRQYGHAVGDLLLRDIGIRLSESFKDPALIARIGGDTFAVAEPSLVAGEVDVCEEMRGRLVLIFERLFRIGEKDIRLQARFGAARYSAATDDANELPDLERAGAALRLAKASGERFMKHTSAGGQGSTRSLEAQLREALDREQFALVYQPRVDLVSGEIVGAEALLRWHHPERGLIMPGEFISAAERCGLIVQIGNWVLEKVCLQQAQWRAAGVPIVQIGANISAVQINRGDLFKVVAETLARHRLPPDRLELELTESAVLQDTATSALVLKQLRGLGVGLALDDFGTGYSSLSHLKQLPFHRVKIDRSFIVDVTRSVEDAAIALAIIGIARSLRLKAVGEGVETHAQLMFLTQHHCDEVQGNFFSPPIEADAFVASILSRRKVAIPGAESSDHRNLLVVDDEVGICNALTRLLRRDGYRIFTASNGAEALDLLALHPIQVILSDQRMPGMSGTELLGKVKSLYPDTVRIILSGYTDLSVVTEAVNRGSVFRFLTKPWDDGQLRSQIRDAFAHFHSNRN</sequence>
<dbReference type="SMART" id="SM00448">
    <property type="entry name" value="REC"/>
    <property type="match status" value="1"/>
</dbReference>
<evidence type="ECO:0000313" key="10">
    <source>
        <dbReference type="EMBL" id="MEJ1249698.1"/>
    </source>
</evidence>
<name>A0AAW9R2T0_9GAMM</name>
<keyword evidence="5" id="KW-0597">Phosphoprotein</keyword>
<dbReference type="SMART" id="SM00267">
    <property type="entry name" value="GGDEF"/>
    <property type="match status" value="1"/>
</dbReference>
<dbReference type="SUPFAM" id="SSF55785">
    <property type="entry name" value="PYP-like sensor domain (PAS domain)"/>
    <property type="match status" value="3"/>
</dbReference>
<dbReference type="PANTHER" id="PTHR44757">
    <property type="entry name" value="DIGUANYLATE CYCLASE DGCP"/>
    <property type="match status" value="1"/>
</dbReference>
<dbReference type="PROSITE" id="PS50110">
    <property type="entry name" value="RESPONSE_REGULATORY"/>
    <property type="match status" value="1"/>
</dbReference>
<dbReference type="InterPro" id="IPR001789">
    <property type="entry name" value="Sig_transdc_resp-reg_receiver"/>
</dbReference>
<feature type="domain" description="PAS" evidence="7">
    <location>
        <begin position="186"/>
        <end position="242"/>
    </location>
</feature>
<evidence type="ECO:0000259" key="6">
    <source>
        <dbReference type="PROSITE" id="PS50110"/>
    </source>
</evidence>
<keyword evidence="4" id="KW-0418">Kinase</keyword>
<dbReference type="SMART" id="SM00091">
    <property type="entry name" value="PAS"/>
    <property type="match status" value="3"/>
</dbReference>
<dbReference type="InterPro" id="IPR011006">
    <property type="entry name" value="CheY-like_superfamily"/>
</dbReference>
<dbReference type="InterPro" id="IPR000160">
    <property type="entry name" value="GGDEF_dom"/>
</dbReference>
<dbReference type="PROSITE" id="PS50883">
    <property type="entry name" value="EAL"/>
    <property type="match status" value="1"/>
</dbReference>
<dbReference type="SUPFAM" id="SSF55073">
    <property type="entry name" value="Nucleotide cyclase"/>
    <property type="match status" value="1"/>
</dbReference>
<dbReference type="EMBL" id="JBBDHC010000010">
    <property type="protein sequence ID" value="MEJ1249698.1"/>
    <property type="molecule type" value="Genomic_DNA"/>
</dbReference>
<evidence type="ECO:0000256" key="1">
    <source>
        <dbReference type="ARBA" id="ARBA00012282"/>
    </source>
</evidence>
<feature type="domain" description="PAS" evidence="7">
    <location>
        <begin position="603"/>
        <end position="650"/>
    </location>
</feature>
<dbReference type="SUPFAM" id="SSF55781">
    <property type="entry name" value="GAF domain-like"/>
    <property type="match status" value="3"/>
</dbReference>
<dbReference type="FunFam" id="3.20.20.450:FF:000001">
    <property type="entry name" value="Cyclic di-GMP phosphodiesterase yahA"/>
    <property type="match status" value="1"/>
</dbReference>
<dbReference type="InterPro" id="IPR035919">
    <property type="entry name" value="EAL_sf"/>
</dbReference>
<dbReference type="InterPro" id="IPR029016">
    <property type="entry name" value="GAF-like_dom_sf"/>
</dbReference>
<dbReference type="SMART" id="SM00065">
    <property type="entry name" value="GAF"/>
    <property type="match status" value="1"/>
</dbReference>
<dbReference type="Pfam" id="PF00990">
    <property type="entry name" value="GGDEF"/>
    <property type="match status" value="1"/>
</dbReference>
<dbReference type="Gene3D" id="3.30.450.20">
    <property type="entry name" value="PAS domain"/>
    <property type="match status" value="3"/>
</dbReference>
<dbReference type="InterPro" id="IPR043128">
    <property type="entry name" value="Rev_trsase/Diguanyl_cyclase"/>
</dbReference>
<dbReference type="Gene3D" id="3.30.450.40">
    <property type="match status" value="2"/>
</dbReference>
<feature type="domain" description="EAL" evidence="8">
    <location>
        <begin position="1073"/>
        <end position="1327"/>
    </location>
</feature>
<dbReference type="InterPro" id="IPR001633">
    <property type="entry name" value="EAL_dom"/>
</dbReference>
<dbReference type="InterPro" id="IPR003018">
    <property type="entry name" value="GAF"/>
</dbReference>
<evidence type="ECO:0000256" key="3">
    <source>
        <dbReference type="ARBA" id="ARBA00022679"/>
    </source>
</evidence>
<dbReference type="CDD" id="cd01948">
    <property type="entry name" value="EAL"/>
    <property type="match status" value="1"/>
</dbReference>
<dbReference type="PROSITE" id="PS50887">
    <property type="entry name" value="GGDEF"/>
    <property type="match status" value="1"/>
</dbReference>
<gene>
    <name evidence="10" type="ORF">WB794_08450</name>
</gene>
<dbReference type="Gene3D" id="3.40.50.2300">
    <property type="match status" value="1"/>
</dbReference>
<dbReference type="PROSITE" id="PS50112">
    <property type="entry name" value="PAS"/>
    <property type="match status" value="3"/>
</dbReference>
<dbReference type="InterPro" id="IPR052155">
    <property type="entry name" value="Biofilm_reg_signaling"/>
</dbReference>
<dbReference type="CDD" id="cd17569">
    <property type="entry name" value="REC_HupR-like"/>
    <property type="match status" value="1"/>
</dbReference>
<evidence type="ECO:0000259" key="9">
    <source>
        <dbReference type="PROSITE" id="PS50887"/>
    </source>
</evidence>
<evidence type="ECO:0000313" key="11">
    <source>
        <dbReference type="Proteomes" id="UP001364472"/>
    </source>
</evidence>
<evidence type="ECO:0000256" key="5">
    <source>
        <dbReference type="PROSITE-ProRule" id="PRU00169"/>
    </source>
</evidence>
<keyword evidence="3" id="KW-0808">Transferase</keyword>
<feature type="domain" description="Response regulatory" evidence="6">
    <location>
        <begin position="1341"/>
        <end position="1456"/>
    </location>
</feature>
<dbReference type="InterPro" id="IPR029787">
    <property type="entry name" value="Nucleotide_cyclase"/>
</dbReference>
<comment type="caution">
    <text evidence="10">The sequence shown here is derived from an EMBL/GenBank/DDBJ whole genome shotgun (WGS) entry which is preliminary data.</text>
</comment>
<dbReference type="Gene3D" id="3.30.70.270">
    <property type="match status" value="1"/>
</dbReference>
<dbReference type="GO" id="GO:0071111">
    <property type="term" value="F:cyclic-guanylate-specific phosphodiesterase activity"/>
    <property type="evidence" value="ECO:0007669"/>
    <property type="project" value="UniProtKB-EC"/>
</dbReference>
<dbReference type="Pfam" id="PF13185">
    <property type="entry name" value="GAF_2"/>
    <property type="match status" value="2"/>
</dbReference>
<accession>A0AAW9R2T0</accession>
<dbReference type="GO" id="GO:0000160">
    <property type="term" value="P:phosphorelay signal transduction system"/>
    <property type="evidence" value="ECO:0007669"/>
    <property type="project" value="InterPro"/>
</dbReference>
<evidence type="ECO:0000256" key="2">
    <source>
        <dbReference type="ARBA" id="ARBA00022636"/>
    </source>
</evidence>
<proteinExistence type="predicted"/>
<dbReference type="PANTHER" id="PTHR44757:SF2">
    <property type="entry name" value="BIOFILM ARCHITECTURE MAINTENANCE PROTEIN MBAA"/>
    <property type="match status" value="1"/>
</dbReference>
<keyword evidence="2" id="KW-0973">c-di-GMP</keyword>
<dbReference type="Gene3D" id="3.20.20.450">
    <property type="entry name" value="EAL domain"/>
    <property type="match status" value="1"/>
</dbReference>
<dbReference type="InterPro" id="IPR000014">
    <property type="entry name" value="PAS"/>
</dbReference>
<feature type="modified residue" description="4-aspartylphosphate" evidence="5">
    <location>
        <position position="1390"/>
    </location>
</feature>
<feature type="domain" description="PAS" evidence="7">
    <location>
        <begin position="480"/>
        <end position="550"/>
    </location>
</feature>
<dbReference type="Proteomes" id="UP001364472">
    <property type="component" value="Unassembled WGS sequence"/>
</dbReference>
<evidence type="ECO:0000256" key="4">
    <source>
        <dbReference type="ARBA" id="ARBA00022777"/>
    </source>
</evidence>
<dbReference type="SUPFAM" id="SSF141868">
    <property type="entry name" value="EAL domain-like"/>
    <property type="match status" value="1"/>
</dbReference>